<proteinExistence type="predicted"/>
<reference evidence="2" key="1">
    <citation type="submission" date="2025-08" db="UniProtKB">
        <authorList>
            <consortium name="RefSeq"/>
        </authorList>
    </citation>
    <scope>IDENTIFICATION</scope>
</reference>
<name>A0A6P6S3C0_9EIME</name>
<sequence>MNGCSKRASCAALRPSLSLLPYGAQIQHWEAADVLRRMHTPESGSSHKLHPCMDTWSTHMQCLRRFPSSSDRRCKVSGEQHERCLRENKTWRPSDSLRALKLLEFFKVFAETKSFKYPKPNVGATIAGAVVDFPGLQKRRESGEIDYCAFTVA</sequence>
<dbReference type="AlphaFoldDB" id="A0A6P6S3C0"/>
<protein>
    <submittedName>
        <fullName evidence="2">Uncharacterized protein LOC113147650</fullName>
    </submittedName>
</protein>
<gene>
    <name evidence="2" type="primary">LOC113147650</name>
</gene>
<evidence type="ECO:0000313" key="2">
    <source>
        <dbReference type="RefSeq" id="XP_026194603.1"/>
    </source>
</evidence>
<organism evidence="1 2">
    <name type="scientific">Cyclospora cayetanensis</name>
    <dbReference type="NCBI Taxonomy" id="88456"/>
    <lineage>
        <taxon>Eukaryota</taxon>
        <taxon>Sar</taxon>
        <taxon>Alveolata</taxon>
        <taxon>Apicomplexa</taxon>
        <taxon>Conoidasida</taxon>
        <taxon>Coccidia</taxon>
        <taxon>Eucoccidiorida</taxon>
        <taxon>Eimeriorina</taxon>
        <taxon>Eimeriidae</taxon>
        <taxon>Cyclospora</taxon>
    </lineage>
</organism>
<dbReference type="OrthoDB" id="363957at2759"/>
<accession>A0A6P6S3C0</accession>
<dbReference type="RefSeq" id="XP_026194603.1">
    <property type="nucleotide sequence ID" value="XM_026338818.1"/>
</dbReference>
<dbReference type="GeneID" id="113147650"/>
<evidence type="ECO:0000313" key="1">
    <source>
        <dbReference type="Proteomes" id="UP000515125"/>
    </source>
</evidence>
<dbReference type="Proteomes" id="UP000515125">
    <property type="component" value="Unplaced"/>
</dbReference>
<keyword evidence="1" id="KW-1185">Reference proteome</keyword>